<dbReference type="Pfam" id="PF04029">
    <property type="entry name" value="2-ph_phosp"/>
    <property type="match status" value="1"/>
</dbReference>
<comment type="cofactor">
    <cofactor evidence="1">
        <name>Mg(2+)</name>
        <dbReference type="ChEBI" id="CHEBI:18420"/>
    </cofactor>
</comment>
<evidence type="ECO:0000256" key="7">
    <source>
        <dbReference type="ARBA" id="ARBA00033711"/>
    </source>
</evidence>
<dbReference type="RefSeq" id="WP_066197712.1">
    <property type="nucleotide sequence ID" value="NZ_JAFDQP010000004.1"/>
</dbReference>
<keyword evidence="6" id="KW-0460">Magnesium</keyword>
<evidence type="ECO:0000256" key="2">
    <source>
        <dbReference type="ARBA" id="ARBA00009997"/>
    </source>
</evidence>
<dbReference type="GO" id="GO:0050532">
    <property type="term" value="F:2-phosphosulfolactate phosphatase activity"/>
    <property type="evidence" value="ECO:0007669"/>
    <property type="project" value="UniProtKB-EC"/>
</dbReference>
<sequence>MGKLHVILNKEALNKHKLNNQKIVVVFDILMATSVITSVLKNGAKEVLPVLNGEEALREAEAREIDSFLLVGEYQGLTIEGFLSPHPQELKEAVKNKTVILSTTNGTVAIRNAVEAKKVFVASLLNADYSARKVLEEQSDETVVLVCSGSSGAFNVEDFYGVGYYIDCLLSHSRNQWELTDSAIAAHQFYIGAAESGEELLRKSRVGQMLLQNGLEDEIAFVATKDKYNISAIVNKDGMVIIEN</sequence>
<proteinExistence type="inferred from homology"/>
<dbReference type="GO" id="GO:0000287">
    <property type="term" value="F:magnesium ion binding"/>
    <property type="evidence" value="ECO:0007669"/>
    <property type="project" value="InterPro"/>
</dbReference>
<evidence type="ECO:0000313" key="8">
    <source>
        <dbReference type="EMBL" id="PKG26123.1"/>
    </source>
</evidence>
<comment type="similarity">
    <text evidence="2">Belongs to the ComB family.</text>
</comment>
<dbReference type="EMBL" id="PISD01000077">
    <property type="protein sequence ID" value="PKG26123.1"/>
    <property type="molecule type" value="Genomic_DNA"/>
</dbReference>
<evidence type="ECO:0000256" key="3">
    <source>
        <dbReference type="ARBA" id="ARBA00012953"/>
    </source>
</evidence>
<dbReference type="PANTHER" id="PTHR37311:SF1">
    <property type="entry name" value="2-PHOSPHOSULFOLACTATE PHOSPHATASE-RELATED"/>
    <property type="match status" value="1"/>
</dbReference>
<organism evidence="8 9">
    <name type="scientific">Cytobacillus horneckiae</name>
    <dbReference type="NCBI Taxonomy" id="549687"/>
    <lineage>
        <taxon>Bacteria</taxon>
        <taxon>Bacillati</taxon>
        <taxon>Bacillota</taxon>
        <taxon>Bacilli</taxon>
        <taxon>Bacillales</taxon>
        <taxon>Bacillaceae</taxon>
        <taxon>Cytobacillus</taxon>
    </lineage>
</organism>
<dbReference type="GO" id="GO:0050545">
    <property type="term" value="F:sulfopyruvate decarboxylase activity"/>
    <property type="evidence" value="ECO:0007669"/>
    <property type="project" value="TreeGrafter"/>
</dbReference>
<keyword evidence="5" id="KW-0378">Hydrolase</keyword>
<dbReference type="Proteomes" id="UP000233343">
    <property type="component" value="Unassembled WGS sequence"/>
</dbReference>
<evidence type="ECO:0000313" key="9">
    <source>
        <dbReference type="Proteomes" id="UP000233343"/>
    </source>
</evidence>
<comment type="catalytic activity">
    <reaction evidence="7">
        <text>(2R)-O-phospho-3-sulfolactate + H2O = (2R)-3-sulfolactate + phosphate</text>
        <dbReference type="Rhea" id="RHEA:23416"/>
        <dbReference type="ChEBI" id="CHEBI:15377"/>
        <dbReference type="ChEBI" id="CHEBI:15597"/>
        <dbReference type="ChEBI" id="CHEBI:43474"/>
        <dbReference type="ChEBI" id="CHEBI:58738"/>
        <dbReference type="EC" id="3.1.3.71"/>
    </reaction>
</comment>
<dbReference type="EC" id="3.1.3.71" evidence="3"/>
<reference evidence="8 9" key="1">
    <citation type="journal article" date="2010" name="Int. J. Syst. Evol. Microbiol.">
        <title>Bacillus horneckiae sp. nov., isolated from a spacecraft-assembly clean room.</title>
        <authorList>
            <person name="Vaishampayan P."/>
            <person name="Probst A."/>
            <person name="Krishnamurthi S."/>
            <person name="Ghosh S."/>
            <person name="Osman S."/>
            <person name="McDowall A."/>
            <person name="Ruckmani A."/>
            <person name="Mayilraj S."/>
            <person name="Venkateswaran K."/>
        </authorList>
    </citation>
    <scope>NUCLEOTIDE SEQUENCE [LARGE SCALE GENOMIC DNA]</scope>
    <source>
        <strain evidence="9">1PO1SC</strain>
    </source>
</reference>
<keyword evidence="9" id="KW-1185">Reference proteome</keyword>
<dbReference type="PANTHER" id="PTHR37311">
    <property type="entry name" value="2-PHOSPHOSULFOLACTATE PHOSPHATASE-RELATED"/>
    <property type="match status" value="1"/>
</dbReference>
<dbReference type="InterPro" id="IPR005238">
    <property type="entry name" value="ComB-like"/>
</dbReference>
<evidence type="ECO:0000256" key="1">
    <source>
        <dbReference type="ARBA" id="ARBA00001946"/>
    </source>
</evidence>
<name>A0A2N0Z9C9_9BACI</name>
<evidence type="ECO:0000256" key="4">
    <source>
        <dbReference type="ARBA" id="ARBA00021948"/>
    </source>
</evidence>
<evidence type="ECO:0000256" key="5">
    <source>
        <dbReference type="ARBA" id="ARBA00022801"/>
    </source>
</evidence>
<dbReference type="AlphaFoldDB" id="A0A2N0Z9C9"/>
<protein>
    <recommendedName>
        <fullName evidence="4">Probable 2-phosphosulfolactate phosphatase</fullName>
        <ecNumber evidence="3">3.1.3.71</ecNumber>
    </recommendedName>
</protein>
<dbReference type="InterPro" id="IPR036702">
    <property type="entry name" value="ComB-like_sf"/>
</dbReference>
<gene>
    <name evidence="8" type="ORF">CWS20_25735</name>
</gene>
<comment type="caution">
    <text evidence="8">The sequence shown here is derived from an EMBL/GenBank/DDBJ whole genome shotgun (WGS) entry which is preliminary data.</text>
</comment>
<dbReference type="SUPFAM" id="SSF142823">
    <property type="entry name" value="ComB-like"/>
    <property type="match status" value="1"/>
</dbReference>
<accession>A0A2N0Z9C9</accession>
<evidence type="ECO:0000256" key="6">
    <source>
        <dbReference type="ARBA" id="ARBA00022842"/>
    </source>
</evidence>
<dbReference type="Gene3D" id="3.90.1560.10">
    <property type="entry name" value="ComB-like"/>
    <property type="match status" value="1"/>
</dbReference>